<evidence type="ECO:0000256" key="3">
    <source>
        <dbReference type="ARBA" id="ARBA00023242"/>
    </source>
</evidence>
<dbReference type="SUPFAM" id="SSF52058">
    <property type="entry name" value="L domain-like"/>
    <property type="match status" value="1"/>
</dbReference>
<dbReference type="GO" id="GO:0005737">
    <property type="term" value="C:cytoplasm"/>
    <property type="evidence" value="ECO:0007669"/>
    <property type="project" value="TreeGrafter"/>
</dbReference>
<keyword evidence="3" id="KW-0539">Nucleus</keyword>
<dbReference type="Pfam" id="PF25344">
    <property type="entry name" value="PH_LRR1"/>
    <property type="match status" value="1"/>
</dbReference>
<dbReference type="InterPro" id="IPR003591">
    <property type="entry name" value="Leu-rich_rpt_typical-subtyp"/>
</dbReference>
<keyword evidence="2" id="KW-0677">Repeat</keyword>
<evidence type="ECO:0000259" key="4">
    <source>
        <dbReference type="Pfam" id="PF25344"/>
    </source>
</evidence>
<dbReference type="InterPro" id="IPR057437">
    <property type="entry name" value="PIF1/LRR1_PH"/>
</dbReference>
<dbReference type="Gene3D" id="3.80.10.10">
    <property type="entry name" value="Ribonuclease Inhibitor"/>
    <property type="match status" value="1"/>
</dbReference>
<keyword evidence="1" id="KW-0433">Leucine-rich repeat</keyword>
<dbReference type="OMA" id="VDSRWFG"/>
<reference evidence="6" key="1">
    <citation type="submission" date="2020-12" db="UniProtKB">
        <authorList>
            <consortium name="WormBaseParasite"/>
        </authorList>
    </citation>
    <scope>IDENTIFICATION</scope>
    <source>
        <strain evidence="6">MHco3</strain>
    </source>
</reference>
<name>A0A7I4Y1W2_HAECO</name>
<sequence>MRLECDVMLMKASCASASKPLPSKCCKGIVRLGKSNTKGGSRYLLHVATRRDTKAPPIEISPNNVREMHLQRIASGRASIAFNNPSISVFIMKSNPAHLQRFVRNFQDILKGDDVSLKSLDKVKTTDFKVLPKKLSVTKKEDLRGIVYPSSLETLELISLGIDSVDCRWFSLPTLYQLDLSRNRLGQASNFVKLKLISRLSNLRVLSLEDNQIDVLPPLFFDWLPHSLETLSLAVNRIKSLPGSIVKVRHLKTLVLSFNELKSLPRDMSDMQLRNLFIDNNRIRFLPHDLKSQRFDRLDCDNNPIVIPLPPPKKATLSSLSALAFASVRRFSLPETVLPWDLKIIADELIVKCSKCRQWAASPMISSCFIYEKIDFAMETDRMHVVTMHCLACQKCVVRVGGEIVRNLL</sequence>
<dbReference type="WBParaSite" id="HCON_00040270-00001">
    <property type="protein sequence ID" value="HCON_00040270-00001"/>
    <property type="gene ID" value="HCON_00040270"/>
</dbReference>
<dbReference type="PANTHER" id="PTHR48051:SF1">
    <property type="entry name" value="RAS SUPPRESSOR PROTEIN 1"/>
    <property type="match status" value="1"/>
</dbReference>
<dbReference type="Pfam" id="PF13855">
    <property type="entry name" value="LRR_8"/>
    <property type="match status" value="1"/>
</dbReference>
<dbReference type="AlphaFoldDB" id="A0A7I4Y1W2"/>
<organism evidence="5 6">
    <name type="scientific">Haemonchus contortus</name>
    <name type="common">Barber pole worm</name>
    <dbReference type="NCBI Taxonomy" id="6289"/>
    <lineage>
        <taxon>Eukaryota</taxon>
        <taxon>Metazoa</taxon>
        <taxon>Ecdysozoa</taxon>
        <taxon>Nematoda</taxon>
        <taxon>Chromadorea</taxon>
        <taxon>Rhabditida</taxon>
        <taxon>Rhabditina</taxon>
        <taxon>Rhabditomorpha</taxon>
        <taxon>Strongyloidea</taxon>
        <taxon>Trichostrongylidae</taxon>
        <taxon>Haemonchus</taxon>
    </lineage>
</organism>
<evidence type="ECO:0000313" key="6">
    <source>
        <dbReference type="WBParaSite" id="HCON_00040270-00001"/>
    </source>
</evidence>
<keyword evidence="5" id="KW-1185">Reference proteome</keyword>
<evidence type="ECO:0000313" key="5">
    <source>
        <dbReference type="Proteomes" id="UP000025227"/>
    </source>
</evidence>
<dbReference type="PROSITE" id="PS51450">
    <property type="entry name" value="LRR"/>
    <property type="match status" value="2"/>
</dbReference>
<protein>
    <submittedName>
        <fullName evidence="6">Leucine-rich repeat protein 1</fullName>
    </submittedName>
</protein>
<evidence type="ECO:0000256" key="2">
    <source>
        <dbReference type="ARBA" id="ARBA00022737"/>
    </source>
</evidence>
<accession>A0A7I4Y1W2</accession>
<dbReference type="Pfam" id="PF00560">
    <property type="entry name" value="LRR_1"/>
    <property type="match status" value="1"/>
</dbReference>
<feature type="domain" description="PIF1/LRR1 pleckstrin homology" evidence="4">
    <location>
        <begin position="1"/>
        <end position="120"/>
    </location>
</feature>
<dbReference type="InterPro" id="IPR032675">
    <property type="entry name" value="LRR_dom_sf"/>
</dbReference>
<evidence type="ECO:0000256" key="1">
    <source>
        <dbReference type="ARBA" id="ARBA00022614"/>
    </source>
</evidence>
<dbReference type="InterPro" id="IPR050216">
    <property type="entry name" value="LRR_domain-containing"/>
</dbReference>
<dbReference type="OrthoDB" id="17912at2759"/>
<dbReference type="Proteomes" id="UP000025227">
    <property type="component" value="Unplaced"/>
</dbReference>
<dbReference type="InterPro" id="IPR001611">
    <property type="entry name" value="Leu-rich_rpt"/>
</dbReference>
<dbReference type="PANTHER" id="PTHR48051">
    <property type="match status" value="1"/>
</dbReference>
<dbReference type="SMART" id="SM00369">
    <property type="entry name" value="LRR_TYP"/>
    <property type="match status" value="3"/>
</dbReference>
<proteinExistence type="predicted"/>